<organism evidence="1 2">
    <name type="scientific">Meishania litoralis</name>
    <dbReference type="NCBI Taxonomy" id="3434685"/>
    <lineage>
        <taxon>Bacteria</taxon>
        <taxon>Pseudomonadati</taxon>
        <taxon>Bacteroidota</taxon>
        <taxon>Flavobacteriia</taxon>
        <taxon>Flavobacteriales</taxon>
        <taxon>Flavobacteriaceae</taxon>
        <taxon>Meishania</taxon>
    </lineage>
</organism>
<accession>A0ACC7LH84</accession>
<dbReference type="EMBL" id="JBHFPV010000001">
    <property type="protein sequence ID" value="MFH6602798.1"/>
    <property type="molecule type" value="Genomic_DNA"/>
</dbReference>
<name>A0ACC7LH84_9FLAO</name>
<dbReference type="Proteomes" id="UP001595191">
    <property type="component" value="Unassembled WGS sequence"/>
</dbReference>
<sequence>MKIPIEKFRTTILILLCCVLFCSGQEYDILVKNGHVIDAKNGIDKVLDIAIKEGKIAEVSAKISETKAAKTIDAEGFIVAPGLIDIHSHNFHGTEPDAYLSNSFTALPPDGFSLRIGVTTIVDVGGAGWRNFRLFKEQVIDRSKTRVLSFLNIVGSGMKGGAIEQNQADMDPKLTAMVAKRYPDYVVGVKLAHYSGFDWTPTERAVEAGRLANIPVMIDFGGSDPELSLKTLFMEKLRPGDIFTHAYAHVNGRTPLVNENGKVEDFAFEAQKRGIVFDVGHGGGSFLFEQAVPALQQGFKPNTISTDLHTGSMNGGMKDIINVMSKFLNLNMPVSEVIEATTWSSAKAIKREDLGHLSVGAVADMAILNLREGDFGFIDTKGKKMKGTKKLECELTIREGKVVYDLNGLAAEVWNKE</sequence>
<gene>
    <name evidence="1" type="ORF">ACEZ3G_04870</name>
</gene>
<keyword evidence="2" id="KW-1185">Reference proteome</keyword>
<protein>
    <submittedName>
        <fullName evidence="1">Amidohydrolase/deacetylase family metallohydrolase</fullName>
    </submittedName>
</protein>
<evidence type="ECO:0000313" key="1">
    <source>
        <dbReference type="EMBL" id="MFH6602798.1"/>
    </source>
</evidence>
<comment type="caution">
    <text evidence="1">The sequence shown here is derived from an EMBL/GenBank/DDBJ whole genome shotgun (WGS) entry which is preliminary data.</text>
</comment>
<reference evidence="1" key="1">
    <citation type="submission" date="2024-09" db="EMBL/GenBank/DDBJ databases">
        <authorList>
            <person name="Liu J."/>
        </authorList>
    </citation>
    <scope>NUCLEOTIDE SEQUENCE</scope>
    <source>
        <strain evidence="1">NBU2967</strain>
    </source>
</reference>
<evidence type="ECO:0000313" key="2">
    <source>
        <dbReference type="Proteomes" id="UP001595191"/>
    </source>
</evidence>
<proteinExistence type="predicted"/>